<keyword evidence="12 13" id="KW-0624">Polysaccharide degradation</keyword>
<evidence type="ECO:0000256" key="9">
    <source>
        <dbReference type="ARBA" id="ARBA00022801"/>
    </source>
</evidence>
<evidence type="ECO:0000256" key="6">
    <source>
        <dbReference type="ARBA" id="ARBA00022525"/>
    </source>
</evidence>
<evidence type="ECO:0000256" key="12">
    <source>
        <dbReference type="ARBA" id="ARBA00023326"/>
    </source>
</evidence>
<dbReference type="EMBL" id="MIKG01000009">
    <property type="protein sequence ID" value="RAO69184.1"/>
    <property type="molecule type" value="Genomic_DNA"/>
</dbReference>
<dbReference type="UniPathway" id="UPA00114"/>
<evidence type="ECO:0000256" key="7">
    <source>
        <dbReference type="ARBA" id="ARBA00022651"/>
    </source>
</evidence>
<dbReference type="PROSITE" id="PS51761">
    <property type="entry name" value="GH11_3"/>
    <property type="match status" value="1"/>
</dbReference>
<gene>
    <name evidence="17" type="ORF">BHQ10_005196</name>
</gene>
<dbReference type="GeneID" id="63794412"/>
<keyword evidence="11 13" id="KW-0326">Glycosidase</keyword>
<keyword evidence="18" id="KW-1185">Reference proteome</keyword>
<evidence type="ECO:0000256" key="5">
    <source>
        <dbReference type="ARBA" id="ARBA00012590"/>
    </source>
</evidence>
<dbReference type="GO" id="GO:0031176">
    <property type="term" value="F:endo-1,4-beta-xylanase activity"/>
    <property type="evidence" value="ECO:0007669"/>
    <property type="project" value="UniProtKB-UniRule"/>
</dbReference>
<comment type="similarity">
    <text evidence="4 13 14">Belongs to the glycosyl hydrolase 11 (cellulase G) family.</text>
</comment>
<reference evidence="17 18" key="1">
    <citation type="journal article" date="2017" name="Biotechnol. Biofuels">
        <title>Differential beta-glucosidase expression as a function of carbon source availability in Talaromyces amestolkiae: a genomic and proteomic approach.</title>
        <authorList>
            <person name="de Eugenio L.I."/>
            <person name="Mendez-Liter J.A."/>
            <person name="Nieto-Dominguez M."/>
            <person name="Alonso L."/>
            <person name="Gil-Munoz J."/>
            <person name="Barriuso J."/>
            <person name="Prieto A."/>
            <person name="Martinez M.J."/>
        </authorList>
    </citation>
    <scope>NUCLEOTIDE SEQUENCE [LARGE SCALE GENOMIC DNA]</scope>
    <source>
        <strain evidence="17 18">CIB</strain>
    </source>
</reference>
<keyword evidence="7 13" id="KW-0858">Xylan degradation</keyword>
<feature type="chain" id="PRO_5017042576" description="Endo-1,4-beta-xylanase" evidence="15">
    <location>
        <begin position="20"/>
        <end position="251"/>
    </location>
</feature>
<accession>A0A364L076</accession>
<evidence type="ECO:0000313" key="17">
    <source>
        <dbReference type="EMBL" id="RAO69184.1"/>
    </source>
</evidence>
<evidence type="ECO:0000256" key="4">
    <source>
        <dbReference type="ARBA" id="ARBA00007792"/>
    </source>
</evidence>
<comment type="catalytic activity">
    <reaction evidence="1 13 14">
        <text>Endohydrolysis of (1-&gt;4)-beta-D-xylosidic linkages in xylans.</text>
        <dbReference type="EC" id="3.2.1.8"/>
    </reaction>
</comment>
<evidence type="ECO:0000256" key="2">
    <source>
        <dbReference type="ARBA" id="ARBA00004613"/>
    </source>
</evidence>
<evidence type="ECO:0000256" key="14">
    <source>
        <dbReference type="RuleBase" id="RU362015"/>
    </source>
</evidence>
<comment type="caution">
    <text evidence="17">The sequence shown here is derived from an EMBL/GenBank/DDBJ whole genome shotgun (WGS) entry which is preliminary data.</text>
</comment>
<comment type="pathway">
    <text evidence="3 13 14">Glycan degradation; xylan degradation.</text>
</comment>
<feature type="active site" description="Proton donor" evidence="13">
    <location>
        <position position="218"/>
    </location>
</feature>
<evidence type="ECO:0000259" key="16">
    <source>
        <dbReference type="PROSITE" id="PS51761"/>
    </source>
</evidence>
<evidence type="ECO:0000256" key="13">
    <source>
        <dbReference type="PROSITE-ProRule" id="PRU01097"/>
    </source>
</evidence>
<proteinExistence type="inferred from homology"/>
<sequence length="251" mass="26680">MVAFSTLLATLAAAVLSIAAPASETSVERDVALSERGPHDFILGAENRLDRRTAINYNENYTTEGTVNFSPSSTGFSVTWSNAYDFVVGVGWQTGTNSPITYDGSFSVSSGTGLLSVYGWTTNPLVEYYVIEDYTNLATPWGTIKGTFTSDGATYTVWENTRVNEPSIVGIASTFKQYVSIRNSPRTSGTVTIQNHFSEWASLGMNLGTMNYQVIAVEGWSGSGFASQSVSNTGRISTNGTTGTGGGAVAE</sequence>
<dbReference type="Proteomes" id="UP000249363">
    <property type="component" value="Unassembled WGS sequence"/>
</dbReference>
<keyword evidence="6" id="KW-0964">Secreted</keyword>
<evidence type="ECO:0000256" key="11">
    <source>
        <dbReference type="ARBA" id="ARBA00023295"/>
    </source>
</evidence>
<protein>
    <recommendedName>
        <fullName evidence="5 13">Endo-1,4-beta-xylanase</fullName>
        <ecNumber evidence="5 13">3.2.1.8</ecNumber>
    </recommendedName>
</protein>
<dbReference type="GO" id="GO:0045493">
    <property type="term" value="P:xylan catabolic process"/>
    <property type="evidence" value="ECO:0007669"/>
    <property type="project" value="UniProtKB-UniRule"/>
</dbReference>
<dbReference type="AlphaFoldDB" id="A0A364L076"/>
<dbReference type="SUPFAM" id="SSF49899">
    <property type="entry name" value="Concanavalin A-like lectins/glucanases"/>
    <property type="match status" value="1"/>
</dbReference>
<dbReference type="InterPro" id="IPR013319">
    <property type="entry name" value="GH11/12"/>
</dbReference>
<keyword evidence="9 13" id="KW-0378">Hydrolase</keyword>
<keyword evidence="10 13" id="KW-0119">Carbohydrate metabolism</keyword>
<dbReference type="InterPro" id="IPR013320">
    <property type="entry name" value="ConA-like_dom_sf"/>
</dbReference>
<evidence type="ECO:0000256" key="8">
    <source>
        <dbReference type="ARBA" id="ARBA00022729"/>
    </source>
</evidence>
<dbReference type="GO" id="GO:0005576">
    <property type="term" value="C:extracellular region"/>
    <property type="evidence" value="ECO:0007669"/>
    <property type="project" value="UniProtKB-SubCell"/>
</dbReference>
<evidence type="ECO:0000256" key="1">
    <source>
        <dbReference type="ARBA" id="ARBA00000681"/>
    </source>
</evidence>
<evidence type="ECO:0000256" key="15">
    <source>
        <dbReference type="SAM" id="SignalP"/>
    </source>
</evidence>
<dbReference type="RefSeq" id="XP_040733700.1">
    <property type="nucleotide sequence ID" value="XM_040877645.1"/>
</dbReference>
<feature type="active site" description="Nucleophile" evidence="13">
    <location>
        <position position="127"/>
    </location>
</feature>
<dbReference type="OrthoDB" id="2115822at2759"/>
<dbReference type="InterPro" id="IPR018208">
    <property type="entry name" value="GH11_AS_1"/>
</dbReference>
<organism evidence="17 18">
    <name type="scientific">Talaromyces amestolkiae</name>
    <dbReference type="NCBI Taxonomy" id="1196081"/>
    <lineage>
        <taxon>Eukaryota</taxon>
        <taxon>Fungi</taxon>
        <taxon>Dikarya</taxon>
        <taxon>Ascomycota</taxon>
        <taxon>Pezizomycotina</taxon>
        <taxon>Eurotiomycetes</taxon>
        <taxon>Eurotiomycetidae</taxon>
        <taxon>Eurotiales</taxon>
        <taxon>Trichocomaceae</taxon>
        <taxon>Talaromyces</taxon>
        <taxon>Talaromyces sect. Talaromyces</taxon>
    </lineage>
</organism>
<dbReference type="Gene3D" id="2.60.120.180">
    <property type="match status" value="1"/>
</dbReference>
<name>A0A364L076_TALAM</name>
<evidence type="ECO:0000313" key="18">
    <source>
        <dbReference type="Proteomes" id="UP000249363"/>
    </source>
</evidence>
<evidence type="ECO:0000256" key="10">
    <source>
        <dbReference type="ARBA" id="ARBA00023277"/>
    </source>
</evidence>
<feature type="domain" description="GH11" evidence="16">
    <location>
        <begin position="43"/>
        <end position="231"/>
    </location>
</feature>
<keyword evidence="8 15" id="KW-0732">Signal</keyword>
<evidence type="ECO:0000256" key="3">
    <source>
        <dbReference type="ARBA" id="ARBA00004851"/>
    </source>
</evidence>
<dbReference type="Pfam" id="PF00457">
    <property type="entry name" value="Glyco_hydro_11"/>
    <property type="match status" value="1"/>
</dbReference>
<dbReference type="PROSITE" id="PS00776">
    <property type="entry name" value="GH11_1"/>
    <property type="match status" value="1"/>
</dbReference>
<dbReference type="PRINTS" id="PR00911">
    <property type="entry name" value="GLHYDRLASE11"/>
</dbReference>
<dbReference type="PANTHER" id="PTHR46828">
    <property type="entry name" value="ENDO-1,4-BETA-XYLANASE A-RELATED"/>
    <property type="match status" value="1"/>
</dbReference>
<dbReference type="InterPro" id="IPR001137">
    <property type="entry name" value="Glyco_hydro_11"/>
</dbReference>
<dbReference type="InterPro" id="IPR033123">
    <property type="entry name" value="GH11_dom"/>
</dbReference>
<comment type="subcellular location">
    <subcellularLocation>
        <location evidence="2">Secreted</location>
    </subcellularLocation>
</comment>
<dbReference type="InterPro" id="IPR033119">
    <property type="entry name" value="GH11_AS_2"/>
</dbReference>
<dbReference type="EC" id="3.2.1.8" evidence="5 13"/>
<feature type="signal peptide" evidence="15">
    <location>
        <begin position="1"/>
        <end position="19"/>
    </location>
</feature>
<dbReference type="PANTHER" id="PTHR46828:SF4">
    <property type="entry name" value="ENDO-1,4-BETA-XYLANASE"/>
    <property type="match status" value="1"/>
</dbReference>
<dbReference type="PROSITE" id="PS00777">
    <property type="entry name" value="GH11_2"/>
    <property type="match status" value="1"/>
</dbReference>